<dbReference type="Pfam" id="PF01734">
    <property type="entry name" value="Patatin"/>
    <property type="match status" value="1"/>
</dbReference>
<dbReference type="PANTHER" id="PTHR14226:SF76">
    <property type="entry name" value="NTE FAMILY PROTEIN RSSA"/>
    <property type="match status" value="1"/>
</dbReference>
<evidence type="ECO:0000256" key="3">
    <source>
        <dbReference type="ARBA" id="ARBA00022963"/>
    </source>
</evidence>
<dbReference type="AlphaFoldDB" id="A0A7I9XYP6"/>
<feature type="region of interest" description="Disordered" evidence="6">
    <location>
        <begin position="263"/>
        <end position="286"/>
    </location>
</feature>
<name>A0A7I9XYP6_9MYCO</name>
<accession>A0A7I9XYP6</accession>
<proteinExistence type="inferred from homology"/>
<evidence type="ECO:0000256" key="2">
    <source>
        <dbReference type="ARBA" id="ARBA00022801"/>
    </source>
</evidence>
<dbReference type="Gene3D" id="3.40.1090.10">
    <property type="entry name" value="Cytosolic phospholipase A2 catalytic domain"/>
    <property type="match status" value="2"/>
</dbReference>
<evidence type="ECO:0000256" key="6">
    <source>
        <dbReference type="SAM" id="MobiDB-lite"/>
    </source>
</evidence>
<feature type="domain" description="PNPLA" evidence="7">
    <location>
        <begin position="38"/>
        <end position="198"/>
    </location>
</feature>
<dbReference type="Proteomes" id="UP000465361">
    <property type="component" value="Unassembled WGS sequence"/>
</dbReference>
<evidence type="ECO:0000256" key="5">
    <source>
        <dbReference type="PROSITE-ProRule" id="PRU01161"/>
    </source>
</evidence>
<comment type="caution">
    <text evidence="8">The sequence shown here is derived from an EMBL/GenBank/DDBJ whole genome shotgun (WGS) entry which is preliminary data.</text>
</comment>
<dbReference type="SUPFAM" id="SSF52151">
    <property type="entry name" value="FabD/lysophospholipase-like"/>
    <property type="match status" value="1"/>
</dbReference>
<dbReference type="InterPro" id="IPR001423">
    <property type="entry name" value="LysoPLipase_patatin_CS"/>
</dbReference>
<feature type="region of interest" description="Disordered" evidence="6">
    <location>
        <begin position="1"/>
        <end position="30"/>
    </location>
</feature>
<dbReference type="PROSITE" id="PS51635">
    <property type="entry name" value="PNPLA"/>
    <property type="match status" value="1"/>
</dbReference>
<dbReference type="PANTHER" id="PTHR14226">
    <property type="entry name" value="NEUROPATHY TARGET ESTERASE/SWISS CHEESE D.MELANOGASTER"/>
    <property type="match status" value="1"/>
</dbReference>
<reference evidence="8 9" key="1">
    <citation type="journal article" date="2019" name="Emerg. Microbes Infect.">
        <title>Comprehensive subspecies identification of 175 nontuberculous mycobacteria species based on 7547 genomic profiles.</title>
        <authorList>
            <person name="Matsumoto Y."/>
            <person name="Kinjo T."/>
            <person name="Motooka D."/>
            <person name="Nabeya D."/>
            <person name="Jung N."/>
            <person name="Uechi K."/>
            <person name="Horii T."/>
            <person name="Iida T."/>
            <person name="Fujita J."/>
            <person name="Nakamura S."/>
        </authorList>
    </citation>
    <scope>NUCLEOTIDE SEQUENCE [LARGE SCALE GENOMIC DNA]</scope>
    <source>
        <strain evidence="8 9">JCM 17322</strain>
    </source>
</reference>
<protein>
    <submittedName>
        <fullName evidence="8">Putative NTE family protein</fullName>
    </submittedName>
</protein>
<sequence>MPDPAGRGPSQPDAVRVTGSPHSAAMRAGSSSPTRVALALGSGGARGYAHIGVIEELHARGYRVVGIAGSSMGALVGGLHAAGKLDEFTEWAKSLTQRTILRLLDPSISAAGVLRADKILDAVNDILGPVSIEQLPIPYTAVATDLLAGKSVWLQRGRVGEAIRASIAIPGVIAPYAAEGRLLADGGILDPLPMAPIAATNADLTIAVSLSGSETPGSRDAETRATPEWLHRMLRSTSALFDVTAARLLLDRPAARAVLSRFGAPAPESDSESDIGDGTPLSAAEEPDVPRLGTFEVMNRTIDIAQAALARHTLAAYPPDVLIEVPRSTCRSLEFHRAAEVIDAGRVLAARVLDTHEAVTDEAPPPTVDR</sequence>
<feature type="active site" description="Nucleophile" evidence="5">
    <location>
        <position position="71"/>
    </location>
</feature>
<evidence type="ECO:0000256" key="1">
    <source>
        <dbReference type="ARBA" id="ARBA00006636"/>
    </source>
</evidence>
<keyword evidence="2 5" id="KW-0378">Hydrolase</keyword>
<keyword evidence="9" id="KW-1185">Reference proteome</keyword>
<evidence type="ECO:0000313" key="9">
    <source>
        <dbReference type="Proteomes" id="UP000465361"/>
    </source>
</evidence>
<feature type="short sequence motif" description="GXSXG" evidence="5">
    <location>
        <begin position="69"/>
        <end position="73"/>
    </location>
</feature>
<gene>
    <name evidence="8" type="ORF">MBOT_22830</name>
</gene>
<dbReference type="GO" id="GO:0016042">
    <property type="term" value="P:lipid catabolic process"/>
    <property type="evidence" value="ECO:0007669"/>
    <property type="project" value="UniProtKB-UniRule"/>
</dbReference>
<evidence type="ECO:0000259" key="7">
    <source>
        <dbReference type="PROSITE" id="PS51635"/>
    </source>
</evidence>
<keyword evidence="3 5" id="KW-0442">Lipid degradation</keyword>
<organism evidence="8 9">
    <name type="scientific">Mycobacterium botniense</name>
    <dbReference type="NCBI Taxonomy" id="84962"/>
    <lineage>
        <taxon>Bacteria</taxon>
        <taxon>Bacillati</taxon>
        <taxon>Actinomycetota</taxon>
        <taxon>Actinomycetes</taxon>
        <taxon>Mycobacteriales</taxon>
        <taxon>Mycobacteriaceae</taxon>
        <taxon>Mycobacterium</taxon>
    </lineage>
</organism>
<dbReference type="GO" id="GO:0046470">
    <property type="term" value="P:phosphatidylcholine metabolic process"/>
    <property type="evidence" value="ECO:0007669"/>
    <property type="project" value="InterPro"/>
</dbReference>
<dbReference type="PROSITE" id="PS01237">
    <property type="entry name" value="UPF0028"/>
    <property type="match status" value="1"/>
</dbReference>
<keyword evidence="4 5" id="KW-0443">Lipid metabolism</keyword>
<dbReference type="GO" id="GO:0004622">
    <property type="term" value="F:phosphatidylcholine lysophospholipase activity"/>
    <property type="evidence" value="ECO:0007669"/>
    <property type="project" value="InterPro"/>
</dbReference>
<dbReference type="EMBL" id="BLKW01000004">
    <property type="protein sequence ID" value="GFG74918.1"/>
    <property type="molecule type" value="Genomic_DNA"/>
</dbReference>
<feature type="short sequence motif" description="DGA/G" evidence="5">
    <location>
        <begin position="185"/>
        <end position="187"/>
    </location>
</feature>
<comment type="caution">
    <text evidence="5">Lacks conserved residue(s) required for the propagation of feature annotation.</text>
</comment>
<evidence type="ECO:0000313" key="8">
    <source>
        <dbReference type="EMBL" id="GFG74918.1"/>
    </source>
</evidence>
<evidence type="ECO:0000256" key="4">
    <source>
        <dbReference type="ARBA" id="ARBA00023098"/>
    </source>
</evidence>
<feature type="active site" description="Proton acceptor" evidence="5">
    <location>
        <position position="185"/>
    </location>
</feature>
<dbReference type="InterPro" id="IPR016035">
    <property type="entry name" value="Acyl_Trfase/lysoPLipase"/>
</dbReference>
<comment type="similarity">
    <text evidence="1">Belongs to the NTE family.</text>
</comment>
<dbReference type="InterPro" id="IPR002641">
    <property type="entry name" value="PNPLA_dom"/>
</dbReference>
<dbReference type="InterPro" id="IPR050301">
    <property type="entry name" value="NTE"/>
</dbReference>